<dbReference type="InterPro" id="IPR029016">
    <property type="entry name" value="GAF-like_dom_sf"/>
</dbReference>
<dbReference type="PROSITE" id="PS50112">
    <property type="entry name" value="PAS"/>
    <property type="match status" value="5"/>
</dbReference>
<feature type="domain" description="PAC" evidence="4">
    <location>
        <begin position="1005"/>
        <end position="1057"/>
    </location>
</feature>
<reference evidence="5" key="1">
    <citation type="journal article" date="2023" name="Front. Microbiol.">
        <title>Genomic-based phylogenetic and metabolic analyses of the genus Natronomonas, and description of Natronomonas aquatica sp. nov.</title>
        <authorList>
            <person name="Garcia-Roldan A."/>
            <person name="Duran-Viseras A."/>
            <person name="de la Haba R.R."/>
            <person name="Corral P."/>
            <person name="Sanchez-Porro C."/>
            <person name="Ventosa A."/>
        </authorList>
    </citation>
    <scope>NUCLEOTIDE SEQUENCE</scope>
    <source>
        <strain evidence="5">F2-12</strain>
    </source>
</reference>
<dbReference type="InterPro" id="IPR013767">
    <property type="entry name" value="PAS_fold"/>
</dbReference>
<feature type="domain" description="PAS" evidence="3">
    <location>
        <begin position="1051"/>
        <end position="1121"/>
    </location>
</feature>
<evidence type="ECO:0000259" key="3">
    <source>
        <dbReference type="PROSITE" id="PS50112"/>
    </source>
</evidence>
<feature type="domain" description="PAS" evidence="3">
    <location>
        <begin position="409"/>
        <end position="454"/>
    </location>
</feature>
<dbReference type="InterPro" id="IPR013656">
    <property type="entry name" value="PAS_4"/>
</dbReference>
<dbReference type="Pfam" id="PF13185">
    <property type="entry name" value="GAF_2"/>
    <property type="match status" value="1"/>
</dbReference>
<evidence type="ECO:0000259" key="2">
    <source>
        <dbReference type="PROSITE" id="PS50109"/>
    </source>
</evidence>
<dbReference type="GO" id="GO:0006355">
    <property type="term" value="P:regulation of DNA-templated transcription"/>
    <property type="evidence" value="ECO:0007669"/>
    <property type="project" value="InterPro"/>
</dbReference>
<feature type="domain" description="PAC" evidence="4">
    <location>
        <begin position="878"/>
        <end position="929"/>
    </location>
</feature>
<evidence type="ECO:0000259" key="4">
    <source>
        <dbReference type="PROSITE" id="PS50113"/>
    </source>
</evidence>
<gene>
    <name evidence="5" type="ORF">KM295_12645</name>
</gene>
<dbReference type="RefSeq" id="WP_256030344.1">
    <property type="nucleotide sequence ID" value="NZ_JAHLKM010000021.1"/>
</dbReference>
<feature type="domain" description="PAS" evidence="3">
    <location>
        <begin position="168"/>
        <end position="238"/>
    </location>
</feature>
<dbReference type="InterPro" id="IPR000014">
    <property type="entry name" value="PAS"/>
</dbReference>
<dbReference type="SUPFAM" id="SSF55874">
    <property type="entry name" value="ATPase domain of HSP90 chaperone/DNA topoisomerase II/histidine kinase"/>
    <property type="match status" value="1"/>
</dbReference>
<dbReference type="Pfam" id="PF00989">
    <property type="entry name" value="PAS"/>
    <property type="match status" value="1"/>
</dbReference>
<dbReference type="SMART" id="SM00091">
    <property type="entry name" value="PAS"/>
    <property type="match status" value="9"/>
</dbReference>
<dbReference type="NCBIfam" id="TIGR00229">
    <property type="entry name" value="sensory_box"/>
    <property type="match status" value="7"/>
</dbReference>
<feature type="domain" description="PAC" evidence="4">
    <location>
        <begin position="726"/>
        <end position="778"/>
    </location>
</feature>
<dbReference type="InterPro" id="IPR035965">
    <property type="entry name" value="PAS-like_dom_sf"/>
</dbReference>
<dbReference type="InterPro" id="IPR005467">
    <property type="entry name" value="His_kinase_dom"/>
</dbReference>
<dbReference type="PANTHER" id="PTHR44757:SF2">
    <property type="entry name" value="BIOFILM ARCHITECTURE MAINTENANCE PROTEIN MBAA"/>
    <property type="match status" value="1"/>
</dbReference>
<dbReference type="PROSITE" id="PS50113">
    <property type="entry name" value="PAC"/>
    <property type="match status" value="5"/>
</dbReference>
<feature type="domain" description="PAC" evidence="4">
    <location>
        <begin position="240"/>
        <end position="290"/>
    </location>
</feature>
<evidence type="ECO:0000256" key="1">
    <source>
        <dbReference type="SAM" id="Coils"/>
    </source>
</evidence>
<dbReference type="InterPro" id="IPR004358">
    <property type="entry name" value="Sig_transdc_His_kin-like_C"/>
</dbReference>
<dbReference type="PRINTS" id="PR00344">
    <property type="entry name" value="BCTRLSENSOR"/>
</dbReference>
<dbReference type="Pfam" id="PF13426">
    <property type="entry name" value="PAS_9"/>
    <property type="match status" value="4"/>
</dbReference>
<sequence>MNNGDAYTEHTPTGLLKLSSELNQANSIEDVSGVVVQMLDVNFDAPLSAIWEFDEEAGELYPTAESTEAQKVIGDAPALPLDSLAGRVYTQNCPEVFDDVREADGTYNSDTPIRSEILVPILDFGVLSVGSTEVDAFTENDSEVAKLVASNLEAAISRIRQHEELHAERDWTHTLFEAANDAIFVSDSDANFVQVNQAACELTGYKREELLSMRIPDLHEEVDLHAYRDYHDQVLAGEPATTEAKLLRSDDSKIDVEFSNRRIKRNEASYMHTVARDVTEQRERRRRLESFKSAIESATDGVAILEDEVYTYVDETHSEMYGFEDKDELLGQTWRELYTDPVEVERIEEEALSALRSDGEWRGTVTASPEGRGEFLTELSLTRLEDDRIVCVVRDVSEKHRRKEELRENERRFDSVFEDSGMLVGLLETDGELTDVNETALEYVSHAKDEIVGQPFWEGEWWSHSQALEEELQDWIERAATGEYVNYQAEHLDQDGNTRSIIGTIRPVAGESGVESLVISGRDITPREQRRRELETFQQAVEDAKDGFAILEDGEYTYIDETHIDMYGFDHTDQLLGNSWRMLYSEDEIERLESEAFPALQSEGHWRGKVTGSRPDGSTFPAELSLTIIDDGPLVCTVRDETAKQKRQRELEIKEQAIDSSNVGVMITDPQREDNPIEYVNEGFTDITGYEEEDALGRNPRFLQGPETDANEVSKLREAIGSGESVTVELRNYRKDGRKYWNRLSVTPVTDSDGALSKFIGIQQDVSDRRQRTRSLTEQNRKLELVLSGTDTGIAEWDTETDSISFDETLIDLLGHDPDSYEEFLQIVAPEDRDYIRGLLEQVSEGNELSADIRVVDANEQTDYIADSLKQAGEGNELSADFRVVDANEQTRWIHTDAVLIPDDESSKRLVAIATDITEQKRRVRQIQQERKRFEILSENLEEYAFVLLDSDGRIDGWNDGAADMFGYNQEAAVGMPAAELHPEQEQKHRIADRLLNQASLAGESTHEGQRVRQDGSSFPVEVSYVSLQTEDGESLGYGMVIRDLANQRQQQRRTERFVEESVDVVSVLDRDGCFTYVSGSAERILGYDSTQLEQESVFDYIRPEDQERVMEAYFAAVENPGSTVQLEFQARTGTNEWITVEARGRNLFDDEAIGGFLLYIRDITEVKSQTKKFESVFNQTFQLTGLVDQGGEIIDLNEPLAEFGGIRVEKGKGTPLWECPLFTHSSEVRNQIRQAVNQAASGSLVRFNVEAEGVDGLASFDFSIKPISNQRGELSFLVFEARNITAQQQRRRHVQVLHRIMRHNIRNDLTKLRGYVDLLKSDTDTDTREQRAATIREILDTWEKMANKSRELQHILTDEGSPNSYQSVHKMIEEVQTKKQEEHTDPSVTIATGRNIQAQIPSQLDRAISELIENAIAASETDNHSVQISASQTDEQWVEISVSDTGPGIPEMEKSLLETGEETPLSHGQGLGLWMVRALAIRAGGSISVETSDGGSKITLKIPAKVAQEDSREPGITS</sequence>
<dbReference type="InterPro" id="IPR001610">
    <property type="entry name" value="PAC"/>
</dbReference>
<feature type="domain" description="PAS" evidence="3">
    <location>
        <begin position="946"/>
        <end position="984"/>
    </location>
</feature>
<dbReference type="SMART" id="SM00086">
    <property type="entry name" value="PAC"/>
    <property type="match status" value="9"/>
</dbReference>
<proteinExistence type="predicted"/>
<evidence type="ECO:0000313" key="5">
    <source>
        <dbReference type="EMBL" id="MCQ4334308.1"/>
    </source>
</evidence>
<dbReference type="InterPro" id="IPR003018">
    <property type="entry name" value="GAF"/>
</dbReference>
<dbReference type="Pfam" id="PF08448">
    <property type="entry name" value="PAS_4"/>
    <property type="match status" value="3"/>
</dbReference>
<dbReference type="InterPro" id="IPR000700">
    <property type="entry name" value="PAS-assoc_C"/>
</dbReference>
<dbReference type="Pfam" id="PF02518">
    <property type="entry name" value="HATPase_c"/>
    <property type="match status" value="1"/>
</dbReference>
<dbReference type="SUPFAM" id="SSF55781">
    <property type="entry name" value="GAF domain-like"/>
    <property type="match status" value="1"/>
</dbReference>
<feature type="coiled-coil region" evidence="1">
    <location>
        <begin position="917"/>
        <end position="944"/>
    </location>
</feature>
<dbReference type="InterPro" id="IPR003594">
    <property type="entry name" value="HATPase_dom"/>
</dbReference>
<protein>
    <submittedName>
        <fullName evidence="5">PAS domain S-box protein</fullName>
    </submittedName>
</protein>
<dbReference type="SUPFAM" id="SSF55785">
    <property type="entry name" value="PYP-like sensor domain (PAS domain)"/>
    <property type="match status" value="9"/>
</dbReference>
<dbReference type="Gene3D" id="3.30.450.40">
    <property type="match status" value="1"/>
</dbReference>
<dbReference type="InterPro" id="IPR036890">
    <property type="entry name" value="HATPase_C_sf"/>
</dbReference>
<dbReference type="PROSITE" id="PS50109">
    <property type="entry name" value="HIS_KIN"/>
    <property type="match status" value="1"/>
</dbReference>
<dbReference type="SMART" id="SM00065">
    <property type="entry name" value="GAF"/>
    <property type="match status" value="1"/>
</dbReference>
<organism evidence="5 6">
    <name type="scientific">Natronomonas aquatica</name>
    <dbReference type="NCBI Taxonomy" id="2841590"/>
    <lineage>
        <taxon>Archaea</taxon>
        <taxon>Methanobacteriati</taxon>
        <taxon>Methanobacteriota</taxon>
        <taxon>Stenosarchaea group</taxon>
        <taxon>Halobacteria</taxon>
        <taxon>Halobacteriales</taxon>
        <taxon>Natronomonadaceae</taxon>
        <taxon>Natronomonas</taxon>
    </lineage>
</organism>
<keyword evidence="6" id="KW-1185">Reference proteome</keyword>
<dbReference type="Gene3D" id="3.30.565.10">
    <property type="entry name" value="Histidine kinase-like ATPase, C-terminal domain"/>
    <property type="match status" value="1"/>
</dbReference>
<dbReference type="Gene3D" id="3.30.450.20">
    <property type="entry name" value="PAS domain"/>
    <property type="match status" value="9"/>
</dbReference>
<comment type="caution">
    <text evidence="5">The sequence shown here is derived from an EMBL/GenBank/DDBJ whole genome shotgun (WGS) entry which is preliminary data.</text>
</comment>
<dbReference type="SMART" id="SM00387">
    <property type="entry name" value="HATPase_c"/>
    <property type="match status" value="1"/>
</dbReference>
<dbReference type="CDD" id="cd00130">
    <property type="entry name" value="PAS"/>
    <property type="match status" value="5"/>
</dbReference>
<dbReference type="InterPro" id="IPR052155">
    <property type="entry name" value="Biofilm_reg_signaling"/>
</dbReference>
<dbReference type="GO" id="GO:0016772">
    <property type="term" value="F:transferase activity, transferring phosphorus-containing groups"/>
    <property type="evidence" value="ECO:0007669"/>
    <property type="project" value="InterPro"/>
</dbReference>
<name>A0A9R1CV17_9EURY</name>
<evidence type="ECO:0000313" key="6">
    <source>
        <dbReference type="Proteomes" id="UP001139494"/>
    </source>
</evidence>
<accession>A0A9R1CV17</accession>
<dbReference type="EMBL" id="JAHLKM010000021">
    <property type="protein sequence ID" value="MCQ4334308.1"/>
    <property type="molecule type" value="Genomic_DNA"/>
</dbReference>
<feature type="domain" description="PAS" evidence="3">
    <location>
        <begin position="650"/>
        <end position="723"/>
    </location>
</feature>
<feature type="domain" description="PAC" evidence="4">
    <location>
        <begin position="485"/>
        <end position="536"/>
    </location>
</feature>
<feature type="domain" description="Histidine kinase" evidence="2">
    <location>
        <begin position="1301"/>
        <end position="1507"/>
    </location>
</feature>
<keyword evidence="1" id="KW-0175">Coiled coil</keyword>
<dbReference type="PANTHER" id="PTHR44757">
    <property type="entry name" value="DIGUANYLATE CYCLASE DGCP"/>
    <property type="match status" value="1"/>
</dbReference>
<dbReference type="Proteomes" id="UP001139494">
    <property type="component" value="Unassembled WGS sequence"/>
</dbReference>